<evidence type="ECO:0000313" key="2">
    <source>
        <dbReference type="Proteomes" id="UP001140087"/>
    </source>
</evidence>
<sequence length="250" mass="27374">MVPTTTHTFHITSAAVDTLRECVAGGGECSRRISDNDILCALISHAVAQGIRADAERPENNGLWAQTKRAAARFVLGNADEFMSLIAIDIRPRLDKLKRAQYVGGAITGIPVFYPMSDIAQSEDPAKVLATGSSGIRQMVDGLTGPFVSRIDHSLNSDPTCHSHAWAQVIVRTRKVTITNQSRFGLYECDFGSGAPAWISWPPTFVANLAAILPRRANADGYDLYLSVEKQIMTGILENKLWNDNTRLLY</sequence>
<organism evidence="1 2">
    <name type="scientific">Coemansia helicoidea</name>
    <dbReference type="NCBI Taxonomy" id="1286919"/>
    <lineage>
        <taxon>Eukaryota</taxon>
        <taxon>Fungi</taxon>
        <taxon>Fungi incertae sedis</taxon>
        <taxon>Zoopagomycota</taxon>
        <taxon>Kickxellomycotina</taxon>
        <taxon>Kickxellomycetes</taxon>
        <taxon>Kickxellales</taxon>
        <taxon>Kickxellaceae</taxon>
        <taxon>Coemansia</taxon>
    </lineage>
</organism>
<gene>
    <name evidence="1" type="ORF">H4R21_003417</name>
</gene>
<keyword evidence="2" id="KW-1185">Reference proteome</keyword>
<dbReference type="Proteomes" id="UP001140087">
    <property type="component" value="Unassembled WGS sequence"/>
</dbReference>
<reference evidence="1" key="1">
    <citation type="submission" date="2022-07" db="EMBL/GenBank/DDBJ databases">
        <title>Phylogenomic reconstructions and comparative analyses of Kickxellomycotina fungi.</title>
        <authorList>
            <person name="Reynolds N.K."/>
            <person name="Stajich J.E."/>
            <person name="Barry K."/>
            <person name="Grigoriev I.V."/>
            <person name="Crous P."/>
            <person name="Smith M.E."/>
        </authorList>
    </citation>
    <scope>NUCLEOTIDE SEQUENCE</scope>
    <source>
        <strain evidence="1">BCRC 34780</strain>
    </source>
</reference>
<dbReference type="EMBL" id="JANBUN010001070">
    <property type="protein sequence ID" value="KAJ2799821.1"/>
    <property type="molecule type" value="Genomic_DNA"/>
</dbReference>
<accession>A0ACC1L3L0</accession>
<name>A0ACC1L3L0_9FUNG</name>
<protein>
    <submittedName>
        <fullName evidence="1">Uncharacterized protein</fullName>
    </submittedName>
</protein>
<comment type="caution">
    <text evidence="1">The sequence shown here is derived from an EMBL/GenBank/DDBJ whole genome shotgun (WGS) entry which is preliminary data.</text>
</comment>
<proteinExistence type="predicted"/>
<evidence type="ECO:0000313" key="1">
    <source>
        <dbReference type="EMBL" id="KAJ2799821.1"/>
    </source>
</evidence>